<dbReference type="AlphaFoldDB" id="A0A0V0ZA21"/>
<name>A0A0V0ZA21_9BILA</name>
<dbReference type="Proteomes" id="UP000054783">
    <property type="component" value="Unassembled WGS sequence"/>
</dbReference>
<protein>
    <submittedName>
        <fullName evidence="1">Uncharacterized protein</fullName>
    </submittedName>
</protein>
<dbReference type="EMBL" id="JYDQ01000282">
    <property type="protein sequence ID" value="KRY09265.1"/>
    <property type="molecule type" value="Genomic_DNA"/>
</dbReference>
<comment type="caution">
    <text evidence="1">The sequence shown here is derived from an EMBL/GenBank/DDBJ whole genome shotgun (WGS) entry which is preliminary data.</text>
</comment>
<evidence type="ECO:0000313" key="1">
    <source>
        <dbReference type="EMBL" id="KRY09265.1"/>
    </source>
</evidence>
<reference evidence="1 2" key="1">
    <citation type="submission" date="2015-01" db="EMBL/GenBank/DDBJ databases">
        <title>Evolution of Trichinella species and genotypes.</title>
        <authorList>
            <person name="Korhonen P.K."/>
            <person name="Edoardo P."/>
            <person name="Giuseppe L.R."/>
            <person name="Gasser R.B."/>
        </authorList>
    </citation>
    <scope>NUCLEOTIDE SEQUENCE [LARGE SCALE GENOMIC DNA]</scope>
    <source>
        <strain evidence="1">ISS2496</strain>
    </source>
</reference>
<accession>A0A0V0ZA21</accession>
<proteinExistence type="predicted"/>
<evidence type="ECO:0000313" key="2">
    <source>
        <dbReference type="Proteomes" id="UP000054783"/>
    </source>
</evidence>
<sequence length="142" mass="16177">MQADQSTQRIYVRFIRLRIIRGTNSVDSNERRDNMQQGLTTAREIDGYSKEHQIYIELAEVSLTPTWGVPQSATVGHHRRGWGHADGVGDVPFGTYYVQPKEDCRKNNSPVSPHCRDLTTALLQAKPVDWYFTELIANESTN</sequence>
<gene>
    <name evidence="1" type="ORF">T12_1084</name>
</gene>
<keyword evidence="2" id="KW-1185">Reference proteome</keyword>
<organism evidence="1 2">
    <name type="scientific">Trichinella patagoniensis</name>
    <dbReference type="NCBI Taxonomy" id="990121"/>
    <lineage>
        <taxon>Eukaryota</taxon>
        <taxon>Metazoa</taxon>
        <taxon>Ecdysozoa</taxon>
        <taxon>Nematoda</taxon>
        <taxon>Enoplea</taxon>
        <taxon>Dorylaimia</taxon>
        <taxon>Trichinellida</taxon>
        <taxon>Trichinellidae</taxon>
        <taxon>Trichinella</taxon>
    </lineage>
</organism>